<organism evidence="1 2">
    <name type="scientific">Cytobacillus horneckiae</name>
    <dbReference type="NCBI Taxonomy" id="549687"/>
    <lineage>
        <taxon>Bacteria</taxon>
        <taxon>Bacillati</taxon>
        <taxon>Bacillota</taxon>
        <taxon>Bacilli</taxon>
        <taxon>Bacillales</taxon>
        <taxon>Bacillaceae</taxon>
        <taxon>Cytobacillus</taxon>
    </lineage>
</organism>
<sequence>MKEVRALSVLIRKNNNEHEVQEEFSEHKHELIKFSEEKDLAISKFDIFSKPMQELIYYYKPLDMTEYVTSLRFNETILTFGPIILNVFSLQALERMSMKNIDFIFAFYGENNSMIMKEMTAREYVKLRKRNKIPNLCYFPISLATDEGVAI</sequence>
<dbReference type="AlphaFoldDB" id="A0A2N0Z9I1"/>
<dbReference type="Proteomes" id="UP000233343">
    <property type="component" value="Unassembled WGS sequence"/>
</dbReference>
<proteinExistence type="predicted"/>
<comment type="caution">
    <text evidence="1">The sequence shown here is derived from an EMBL/GenBank/DDBJ whole genome shotgun (WGS) entry which is preliminary data.</text>
</comment>
<evidence type="ECO:0000313" key="1">
    <source>
        <dbReference type="EMBL" id="PKG26150.1"/>
    </source>
</evidence>
<gene>
    <name evidence="1" type="ORF">CWS20_25390</name>
</gene>
<protein>
    <submittedName>
        <fullName evidence="1">Uncharacterized protein</fullName>
    </submittedName>
</protein>
<keyword evidence="2" id="KW-1185">Reference proteome</keyword>
<dbReference type="EMBL" id="PISD01000076">
    <property type="protein sequence ID" value="PKG26150.1"/>
    <property type="molecule type" value="Genomic_DNA"/>
</dbReference>
<reference evidence="1 2" key="1">
    <citation type="journal article" date="2010" name="Int. J. Syst. Evol. Microbiol.">
        <title>Bacillus horneckiae sp. nov., isolated from a spacecraft-assembly clean room.</title>
        <authorList>
            <person name="Vaishampayan P."/>
            <person name="Probst A."/>
            <person name="Krishnamurthi S."/>
            <person name="Ghosh S."/>
            <person name="Osman S."/>
            <person name="McDowall A."/>
            <person name="Ruckmani A."/>
            <person name="Mayilraj S."/>
            <person name="Venkateswaran K."/>
        </authorList>
    </citation>
    <scope>NUCLEOTIDE SEQUENCE [LARGE SCALE GENOMIC DNA]</scope>
    <source>
        <strain evidence="2">1PO1SC</strain>
    </source>
</reference>
<dbReference type="RefSeq" id="WP_066192474.1">
    <property type="nucleotide sequence ID" value="NZ_PISD01000076.1"/>
</dbReference>
<accession>A0A2N0Z9I1</accession>
<evidence type="ECO:0000313" key="2">
    <source>
        <dbReference type="Proteomes" id="UP000233343"/>
    </source>
</evidence>
<name>A0A2N0Z9I1_9BACI</name>